<evidence type="ECO:0000259" key="1">
    <source>
        <dbReference type="Pfam" id="PF26250"/>
    </source>
</evidence>
<sequence length="367" mass="41639">MYSPSLLIRTIYLVHSVSLLVHFLLVKSLHLLAKPIGVNILDSILKSQPTIDGDHGFDRYKHTNKKSRLDSMGKTIQLSGFPHLVSAERVKEFLEKHTGKGTVYALEVREPKKRGSRAYATVQFTSAKSSEHIISLANQRLYYGSSYLKAYAKDFDIVQKPKISKEKFSVLWKKANVSVKFENLHGIKAWFKNLASTVSFFVYETQASQSRLGLRSSSVIISNLRSASAPCFVVTHSWYFWFANLVLLVRKLHRCASNSGHNRLQPSCLWLQMSVPFAVRGAIGIVHNIYQLENQVQKLVKVSLIRILLLGAPRIYEKYEGSVLNFFKEIPDDQWVRSTDFTPVALHWPLFCFVFGASKLGSASKLQ</sequence>
<organism evidence="2 3">
    <name type="scientific">Camellia sinensis</name>
    <name type="common">Tea plant</name>
    <name type="synonym">Thea sinensis</name>
    <dbReference type="NCBI Taxonomy" id="4442"/>
    <lineage>
        <taxon>Eukaryota</taxon>
        <taxon>Viridiplantae</taxon>
        <taxon>Streptophyta</taxon>
        <taxon>Embryophyta</taxon>
        <taxon>Tracheophyta</taxon>
        <taxon>Spermatophyta</taxon>
        <taxon>Magnoliopsida</taxon>
        <taxon>eudicotyledons</taxon>
        <taxon>Gunneridae</taxon>
        <taxon>Pentapetalae</taxon>
        <taxon>asterids</taxon>
        <taxon>Ericales</taxon>
        <taxon>Theaceae</taxon>
        <taxon>Camellia</taxon>
    </lineage>
</organism>
<reference evidence="2 3" key="2">
    <citation type="submission" date="2020-07" db="EMBL/GenBank/DDBJ databases">
        <title>Genome assembly of wild tea tree DASZ reveals pedigree and selection history of tea varieties.</title>
        <authorList>
            <person name="Zhang W."/>
        </authorList>
    </citation>
    <scope>NUCLEOTIDE SEQUENCE [LARGE SCALE GENOMIC DNA]</scope>
    <source>
        <strain evidence="3">cv. G240</strain>
        <tissue evidence="2">Leaf</tissue>
    </source>
</reference>
<name>A0A7J7GZG1_CAMSI</name>
<evidence type="ECO:0000313" key="3">
    <source>
        <dbReference type="Proteomes" id="UP000593564"/>
    </source>
</evidence>
<dbReference type="GO" id="GO:0003676">
    <property type="term" value="F:nucleic acid binding"/>
    <property type="evidence" value="ECO:0007669"/>
    <property type="project" value="InterPro"/>
</dbReference>
<dbReference type="EMBL" id="JACBKZ010000007">
    <property type="protein sequence ID" value="KAF5945685.1"/>
    <property type="molecule type" value="Genomic_DNA"/>
</dbReference>
<comment type="caution">
    <text evidence="2">The sequence shown here is derived from an EMBL/GenBank/DDBJ whole genome shotgun (WGS) entry which is preliminary data.</text>
</comment>
<dbReference type="Proteomes" id="UP000593564">
    <property type="component" value="Unassembled WGS sequence"/>
</dbReference>
<dbReference type="AlphaFoldDB" id="A0A7J7GZG1"/>
<keyword evidence="3" id="KW-1185">Reference proteome</keyword>
<gene>
    <name evidence="2" type="ORF">HYC85_015913</name>
</gene>
<protein>
    <recommendedName>
        <fullName evidence="1">RDR1/2-like RRM domain-containing protein</fullName>
    </recommendedName>
</protein>
<feature type="domain" description="RDR1/2-like RRM" evidence="1">
    <location>
        <begin position="75"/>
        <end position="151"/>
    </location>
</feature>
<dbReference type="CDD" id="cd00590">
    <property type="entry name" value="RRM_SF"/>
    <property type="match status" value="1"/>
</dbReference>
<dbReference type="SUPFAM" id="SSF54928">
    <property type="entry name" value="RNA-binding domain, RBD"/>
    <property type="match status" value="1"/>
</dbReference>
<proteinExistence type="predicted"/>
<dbReference type="InterPro" id="IPR058763">
    <property type="entry name" value="RRM_RDR1/2-like"/>
</dbReference>
<reference evidence="3" key="1">
    <citation type="journal article" date="2020" name="Nat. Commun.">
        <title>Genome assembly of wild tea tree DASZ reveals pedigree and selection history of tea varieties.</title>
        <authorList>
            <person name="Zhang W."/>
            <person name="Zhang Y."/>
            <person name="Qiu H."/>
            <person name="Guo Y."/>
            <person name="Wan H."/>
            <person name="Zhang X."/>
            <person name="Scossa F."/>
            <person name="Alseekh S."/>
            <person name="Zhang Q."/>
            <person name="Wang P."/>
            <person name="Xu L."/>
            <person name="Schmidt M.H."/>
            <person name="Jia X."/>
            <person name="Li D."/>
            <person name="Zhu A."/>
            <person name="Guo F."/>
            <person name="Chen W."/>
            <person name="Ni D."/>
            <person name="Usadel B."/>
            <person name="Fernie A.R."/>
            <person name="Wen W."/>
        </authorList>
    </citation>
    <scope>NUCLEOTIDE SEQUENCE [LARGE SCALE GENOMIC DNA]</scope>
    <source>
        <strain evidence="3">cv. G240</strain>
    </source>
</reference>
<dbReference type="Pfam" id="PF26250">
    <property type="entry name" value="RRM_RdRP1_2"/>
    <property type="match status" value="1"/>
</dbReference>
<accession>A0A7J7GZG1</accession>
<dbReference type="InterPro" id="IPR035979">
    <property type="entry name" value="RBD_domain_sf"/>
</dbReference>
<evidence type="ECO:0000313" key="2">
    <source>
        <dbReference type="EMBL" id="KAF5945685.1"/>
    </source>
</evidence>